<accession>A0A0C2VH21</accession>
<comment type="subunit">
    <text evidence="5 12">Homodimer.</text>
</comment>
<dbReference type="InterPro" id="IPR015421">
    <property type="entry name" value="PyrdxlP-dep_Trfase_major"/>
</dbReference>
<evidence type="ECO:0000256" key="6">
    <source>
        <dbReference type="ARBA" id="ARBA00022490"/>
    </source>
</evidence>
<dbReference type="EMBL" id="JXRR01000022">
    <property type="protein sequence ID" value="KIL43303.1"/>
    <property type="molecule type" value="Genomic_DNA"/>
</dbReference>
<evidence type="ECO:0000256" key="1">
    <source>
        <dbReference type="ARBA" id="ARBA00001528"/>
    </source>
</evidence>
<dbReference type="InterPro" id="IPR015424">
    <property type="entry name" value="PyrdxlP-dep_Trfase"/>
</dbReference>
<dbReference type="UniPathway" id="UPA00193"/>
<comment type="subcellular location">
    <subcellularLocation>
        <location evidence="3 12">Cytoplasm</location>
    </subcellularLocation>
</comment>
<dbReference type="Gene3D" id="3.40.640.10">
    <property type="entry name" value="Type I PLP-dependent aspartate aminotransferase-like (Major domain)"/>
    <property type="match status" value="1"/>
</dbReference>
<proteinExistence type="inferred from homology"/>
<feature type="binding site" evidence="12">
    <location>
        <begin position="349"/>
        <end position="351"/>
    </location>
    <ligand>
        <name>(6S)-5,6,7,8-tetrahydrofolate</name>
        <dbReference type="ChEBI" id="CHEBI:57453"/>
    </ligand>
</feature>
<evidence type="ECO:0000256" key="7">
    <source>
        <dbReference type="ARBA" id="ARBA00022563"/>
    </source>
</evidence>
<dbReference type="PANTHER" id="PTHR11680">
    <property type="entry name" value="SERINE HYDROXYMETHYLTRANSFERASE"/>
    <property type="match status" value="1"/>
</dbReference>
<comment type="catalytic activity">
    <reaction evidence="1 12">
        <text>(6R)-5,10-methylene-5,6,7,8-tetrahydrofolate + glycine + H2O = (6S)-5,6,7,8-tetrahydrofolate + L-serine</text>
        <dbReference type="Rhea" id="RHEA:15481"/>
        <dbReference type="ChEBI" id="CHEBI:15377"/>
        <dbReference type="ChEBI" id="CHEBI:15636"/>
        <dbReference type="ChEBI" id="CHEBI:33384"/>
        <dbReference type="ChEBI" id="CHEBI:57305"/>
        <dbReference type="ChEBI" id="CHEBI:57453"/>
        <dbReference type="EC" id="2.1.2.1"/>
    </reaction>
</comment>
<dbReference type="FunFam" id="3.90.1150.10:FF:000003">
    <property type="entry name" value="Serine hydroxymethyltransferase"/>
    <property type="match status" value="1"/>
</dbReference>
<dbReference type="InterPro" id="IPR019798">
    <property type="entry name" value="Ser_HO-MeTrfase_PLP_BS"/>
</dbReference>
<dbReference type="GO" id="GO:0030170">
    <property type="term" value="F:pyridoxal phosphate binding"/>
    <property type="evidence" value="ECO:0007669"/>
    <property type="project" value="UniProtKB-UniRule"/>
</dbReference>
<dbReference type="GO" id="GO:0035999">
    <property type="term" value="P:tetrahydrofolate interconversion"/>
    <property type="evidence" value="ECO:0007669"/>
    <property type="project" value="UniProtKB-UniRule"/>
</dbReference>
<feature type="binding site" evidence="12">
    <location>
        <position position="117"/>
    </location>
    <ligand>
        <name>(6S)-5,6,7,8-tetrahydrofolate</name>
        <dbReference type="ChEBI" id="CHEBI:57453"/>
    </ligand>
</feature>
<comment type="caution">
    <text evidence="15">The sequence shown here is derived from an EMBL/GenBank/DDBJ whole genome shotgun (WGS) entry which is preliminary data.</text>
</comment>
<dbReference type="PIRSF" id="PIRSF000412">
    <property type="entry name" value="SHMT"/>
    <property type="match status" value="1"/>
</dbReference>
<dbReference type="Proteomes" id="UP000031972">
    <property type="component" value="Unassembled WGS sequence"/>
</dbReference>
<keyword evidence="7 12" id="KW-0554">One-carbon metabolism</keyword>
<feature type="domain" description="Serine hydroxymethyltransferase-like" evidence="14">
    <location>
        <begin position="4"/>
        <end position="380"/>
    </location>
</feature>
<evidence type="ECO:0000256" key="10">
    <source>
        <dbReference type="ARBA" id="ARBA00022898"/>
    </source>
</evidence>
<evidence type="ECO:0000313" key="16">
    <source>
        <dbReference type="Proteomes" id="UP000031972"/>
    </source>
</evidence>
<evidence type="ECO:0000256" key="12">
    <source>
        <dbReference type="HAMAP-Rule" id="MF_00051"/>
    </source>
</evidence>
<dbReference type="HAMAP" id="MF_00051">
    <property type="entry name" value="SHMT"/>
    <property type="match status" value="1"/>
</dbReference>
<dbReference type="CDD" id="cd00378">
    <property type="entry name" value="SHMT"/>
    <property type="match status" value="1"/>
</dbReference>
<evidence type="ECO:0000259" key="14">
    <source>
        <dbReference type="Pfam" id="PF00464"/>
    </source>
</evidence>
<feature type="site" description="Plays an important role in substrate specificity" evidence="12">
    <location>
        <position position="225"/>
    </location>
</feature>
<comment type="pathway">
    <text evidence="12">Amino-acid biosynthesis; glycine biosynthesis; glycine from L-serine: step 1/1.</text>
</comment>
<protein>
    <recommendedName>
        <fullName evidence="12">Serine hydroxymethyltransferase</fullName>
        <shortName evidence="12">SHMT</shortName>
        <shortName evidence="12">Serine methylase</shortName>
        <ecNumber evidence="12">2.1.2.1</ecNumber>
    </recommendedName>
</protein>
<dbReference type="Gene3D" id="3.90.1150.10">
    <property type="entry name" value="Aspartate Aminotransferase, domain 1"/>
    <property type="match status" value="1"/>
</dbReference>
<keyword evidence="10 12" id="KW-0663">Pyridoxal phosphate</keyword>
<feature type="binding site" evidence="12">
    <location>
        <position position="240"/>
    </location>
    <ligand>
        <name>(6S)-5,6,7,8-tetrahydrofolate</name>
        <dbReference type="ChEBI" id="CHEBI:57453"/>
    </ligand>
</feature>
<sequence length="411" mass="45191">MSKIQQQDQALFEAMQNELKRQRTKIELIASENFVSEAVMEAQGSVLTNKYAEGYPGRRYYGGCEHVDVAENLARDRAKEIFGAEHANVQPHSGAQANMAVYFTILEPGDTVLGMNLSHGGHLTHGSPVNFSGQLYNFVEYGVSEKDERVDYEDVRQKALENKPKLIVAGASAYSRTLDFAKFREIADEVGAYLMVDMAHIAGLVATGHHPSPIPHAHFVTTTTHKTLRGPRGGMILCKEEFAKKIDKSIFPGVQGGPLMHVIAAKAVAFGEVLQPSFKEYSQQIIRNAQAMAEAFKKEGIDIVSDGTDNHLVLVNLRSLDLTGKTAEKVLDDVGITVNKNTIPFDPESPFVTSGIRIGTPAVTSRGFKEPEMEEIASIIAFALKNHEDEAKLQEASQRVEAITSRFALYE</sequence>
<dbReference type="PANTHER" id="PTHR11680:SF35">
    <property type="entry name" value="SERINE HYDROXYMETHYLTRANSFERASE 1"/>
    <property type="match status" value="1"/>
</dbReference>
<dbReference type="InterPro" id="IPR015422">
    <property type="entry name" value="PyrdxlP-dep_Trfase_small"/>
</dbReference>
<dbReference type="AlphaFoldDB" id="A0A0C2VH21"/>
<dbReference type="InterPro" id="IPR001085">
    <property type="entry name" value="Ser_HO-MeTrfase"/>
</dbReference>
<feature type="modified residue" description="N6-(pyridoxal phosphate)lysine" evidence="12 13">
    <location>
        <position position="226"/>
    </location>
</feature>
<comment type="pathway">
    <text evidence="12">One-carbon metabolism; tetrahydrofolate interconversion.</text>
</comment>
<evidence type="ECO:0000256" key="11">
    <source>
        <dbReference type="ARBA" id="ARBA00054606"/>
    </source>
</evidence>
<evidence type="ECO:0000313" key="15">
    <source>
        <dbReference type="EMBL" id="KIL43303.1"/>
    </source>
</evidence>
<dbReference type="OrthoDB" id="9803846at2"/>
<dbReference type="InterPro" id="IPR049943">
    <property type="entry name" value="Ser_HO-MeTrfase-like"/>
</dbReference>
<dbReference type="GO" id="GO:0019264">
    <property type="term" value="P:glycine biosynthetic process from serine"/>
    <property type="evidence" value="ECO:0007669"/>
    <property type="project" value="UniProtKB-UniRule"/>
</dbReference>
<evidence type="ECO:0000256" key="8">
    <source>
        <dbReference type="ARBA" id="ARBA00022605"/>
    </source>
</evidence>
<dbReference type="NCBIfam" id="NF000586">
    <property type="entry name" value="PRK00011.1"/>
    <property type="match status" value="1"/>
</dbReference>
<keyword evidence="15" id="KW-0489">Methyltransferase</keyword>
<organism evidence="15 16">
    <name type="scientific">Jeotgalibacillus campisalis</name>
    <dbReference type="NCBI Taxonomy" id="220754"/>
    <lineage>
        <taxon>Bacteria</taxon>
        <taxon>Bacillati</taxon>
        <taxon>Bacillota</taxon>
        <taxon>Bacilli</taxon>
        <taxon>Bacillales</taxon>
        <taxon>Caryophanaceae</taxon>
        <taxon>Jeotgalibacillus</taxon>
    </lineage>
</organism>
<keyword evidence="6 12" id="KW-0963">Cytoplasm</keyword>
<feature type="binding site" evidence="12">
    <location>
        <begin position="121"/>
        <end position="123"/>
    </location>
    <ligand>
        <name>(6S)-5,6,7,8-tetrahydrofolate</name>
        <dbReference type="ChEBI" id="CHEBI:57453"/>
    </ligand>
</feature>
<dbReference type="FunFam" id="3.40.640.10:FF:000001">
    <property type="entry name" value="Serine hydroxymethyltransferase"/>
    <property type="match status" value="1"/>
</dbReference>
<dbReference type="EC" id="2.1.2.1" evidence="12"/>
<reference evidence="15 16" key="1">
    <citation type="submission" date="2015-01" db="EMBL/GenBank/DDBJ databases">
        <title>Jeotgalibacillus campisalis genome sequencing.</title>
        <authorList>
            <person name="Goh K.M."/>
            <person name="Chan K.-G."/>
            <person name="Yaakop A.S."/>
            <person name="Ee R."/>
            <person name="Gan H.M."/>
            <person name="Chan C.S."/>
        </authorList>
    </citation>
    <scope>NUCLEOTIDE SEQUENCE [LARGE SCALE GENOMIC DNA]</scope>
    <source>
        <strain evidence="15 16">SF-57</strain>
    </source>
</reference>
<dbReference type="SUPFAM" id="SSF53383">
    <property type="entry name" value="PLP-dependent transferases"/>
    <property type="match status" value="1"/>
</dbReference>
<keyword evidence="8 12" id="KW-0028">Amino-acid biosynthesis</keyword>
<comment type="cofactor">
    <cofactor evidence="2 12 13">
        <name>pyridoxal 5'-phosphate</name>
        <dbReference type="ChEBI" id="CHEBI:597326"/>
    </cofactor>
</comment>
<dbReference type="InterPro" id="IPR039429">
    <property type="entry name" value="SHMT-like_dom"/>
</dbReference>
<name>A0A0C2VH21_9BACL</name>
<evidence type="ECO:0000256" key="4">
    <source>
        <dbReference type="ARBA" id="ARBA00006376"/>
    </source>
</evidence>
<comment type="similarity">
    <text evidence="4 12">Belongs to the SHMT family.</text>
</comment>
<keyword evidence="16" id="KW-1185">Reference proteome</keyword>
<dbReference type="UniPathway" id="UPA00288">
    <property type="reaction ID" value="UER01023"/>
</dbReference>
<evidence type="ECO:0000256" key="2">
    <source>
        <dbReference type="ARBA" id="ARBA00001933"/>
    </source>
</evidence>
<comment type="function">
    <text evidence="11">Catalyzes the reversible interconversion of serine and glycine with tetrahydrofolate (THF) serving as the one-carbon carrier. This reaction serves as the major source of one-carbon groups required for the biosynthesis of purines, thymidylate, methionine, and other important biomolecules. Also exhibits THF-independent aldolase activity toward beta-hydroxyamino acids, producing glycine and aldehydes, via a retro-aldol mechanism. Thus, is able to catalyze the cleavage of L-allo-threonine.</text>
</comment>
<gene>
    <name evidence="12" type="primary">glyA</name>
    <name evidence="15" type="ORF">KR50_37060</name>
</gene>
<dbReference type="RefSeq" id="WP_041061737.1">
    <property type="nucleotide sequence ID" value="NZ_JXRR01000022.1"/>
</dbReference>
<keyword evidence="9 12" id="KW-0808">Transferase</keyword>
<evidence type="ECO:0000256" key="3">
    <source>
        <dbReference type="ARBA" id="ARBA00004496"/>
    </source>
</evidence>
<evidence type="ECO:0000256" key="9">
    <source>
        <dbReference type="ARBA" id="ARBA00022679"/>
    </source>
</evidence>
<dbReference type="GO" id="GO:0032259">
    <property type="term" value="P:methylation"/>
    <property type="evidence" value="ECO:0007669"/>
    <property type="project" value="UniProtKB-KW"/>
</dbReference>
<dbReference type="GO" id="GO:0008168">
    <property type="term" value="F:methyltransferase activity"/>
    <property type="evidence" value="ECO:0007669"/>
    <property type="project" value="UniProtKB-KW"/>
</dbReference>
<dbReference type="Pfam" id="PF00464">
    <property type="entry name" value="SHMT"/>
    <property type="match status" value="1"/>
</dbReference>
<dbReference type="PATRIC" id="fig|220754.4.peg.3717"/>
<dbReference type="GO" id="GO:0005829">
    <property type="term" value="C:cytosol"/>
    <property type="evidence" value="ECO:0007669"/>
    <property type="project" value="TreeGrafter"/>
</dbReference>
<dbReference type="GO" id="GO:0004372">
    <property type="term" value="F:glycine hydroxymethyltransferase activity"/>
    <property type="evidence" value="ECO:0007669"/>
    <property type="project" value="UniProtKB-UniRule"/>
</dbReference>
<dbReference type="PROSITE" id="PS00096">
    <property type="entry name" value="SHMT"/>
    <property type="match status" value="1"/>
</dbReference>
<evidence type="ECO:0000256" key="13">
    <source>
        <dbReference type="PIRSR" id="PIRSR000412-50"/>
    </source>
</evidence>
<evidence type="ECO:0000256" key="5">
    <source>
        <dbReference type="ARBA" id="ARBA00011738"/>
    </source>
</evidence>